<dbReference type="EMBL" id="NBII01000002">
    <property type="protein sequence ID" value="PAV22582.1"/>
    <property type="molecule type" value="Genomic_DNA"/>
</dbReference>
<feature type="repeat" description="RCC1" evidence="2">
    <location>
        <begin position="364"/>
        <end position="423"/>
    </location>
</feature>
<dbReference type="PROSITE" id="PS50012">
    <property type="entry name" value="RCC1_3"/>
    <property type="match status" value="3"/>
</dbReference>
<evidence type="ECO:0000256" key="1">
    <source>
        <dbReference type="ARBA" id="ARBA00022737"/>
    </source>
</evidence>
<dbReference type="Gene3D" id="2.130.10.30">
    <property type="entry name" value="Regulator of chromosome condensation 1/beta-lactamase-inhibitor protein II"/>
    <property type="match status" value="2"/>
</dbReference>
<dbReference type="PANTHER" id="PTHR22870">
    <property type="entry name" value="REGULATOR OF CHROMOSOME CONDENSATION"/>
    <property type="match status" value="1"/>
</dbReference>
<dbReference type="FunCoup" id="A0A286UST2">
    <property type="interactions" value="25"/>
</dbReference>
<dbReference type="InParanoid" id="A0A286UST2"/>
<dbReference type="PRINTS" id="PR00633">
    <property type="entry name" value="RCCNDNSATION"/>
</dbReference>
<evidence type="ECO:0000313" key="3">
    <source>
        <dbReference type="EMBL" id="PAV22582.1"/>
    </source>
</evidence>
<dbReference type="Pfam" id="PF00415">
    <property type="entry name" value="RCC1"/>
    <property type="match status" value="2"/>
</dbReference>
<dbReference type="InterPro" id="IPR051210">
    <property type="entry name" value="Ub_ligase/GEF_domain"/>
</dbReference>
<keyword evidence="4" id="KW-1185">Reference proteome</keyword>
<dbReference type="STRING" id="2282107.A0A286UST2"/>
<organism evidence="3 4">
    <name type="scientific">Pyrrhoderma noxium</name>
    <dbReference type="NCBI Taxonomy" id="2282107"/>
    <lineage>
        <taxon>Eukaryota</taxon>
        <taxon>Fungi</taxon>
        <taxon>Dikarya</taxon>
        <taxon>Basidiomycota</taxon>
        <taxon>Agaricomycotina</taxon>
        <taxon>Agaricomycetes</taxon>
        <taxon>Hymenochaetales</taxon>
        <taxon>Hymenochaetaceae</taxon>
        <taxon>Pyrrhoderma</taxon>
    </lineage>
</organism>
<dbReference type="OrthoDB" id="5370059at2759"/>
<sequence>MCTIFSAGSNAHGQLGHGNEDDSHLFAKCTFSGVDDLLPSGTEIISIVGGANHTLILIREPGISTQLWGAGDGRKGQLGEDYRQSFGTSSIFQRINLPFNANLGNITAVAAAWETSYVVFSDSNGDTLLSSGSDDFGDIGTGAQIRGQGFSRSWQTISFRHLLPESATSIRIGNLKAGPHNILAKLKYRTMSSTLENEIIVGWGAARQGQLGPLSNTLAKPQPFFSSPVKIDIPYTIQDFAIGNQHTVFLSIDGHVLGLGSNRKEQLSGLNEMKDVVHLDTTWNGTYLVQKGADNKCWMVMAGGSNTHSQLALDGDSTSSNQLHEVSFDKNTTKGAPEKLVCGSEHILLVLDNSPFPEDIGVCSSVYGWGWNEHGNLGLGHKQDVSRPSLIWPNDILYGGDSSSERLTGVWAGCATSWIAVNRL</sequence>
<proteinExistence type="predicted"/>
<feature type="repeat" description="RCC1" evidence="2">
    <location>
        <begin position="2"/>
        <end position="60"/>
    </location>
</feature>
<dbReference type="PANTHER" id="PTHR22870:SF155">
    <property type="entry name" value="E3 UBIQUITIN-PROTEIN LIGASE HERC1-RELATED"/>
    <property type="match status" value="1"/>
</dbReference>
<accession>A0A286UST2</accession>
<comment type="caution">
    <text evidence="3">The sequence shown here is derived from an EMBL/GenBank/DDBJ whole genome shotgun (WGS) entry which is preliminary data.</text>
</comment>
<keyword evidence="1" id="KW-0677">Repeat</keyword>
<dbReference type="Proteomes" id="UP000217199">
    <property type="component" value="Unassembled WGS sequence"/>
</dbReference>
<dbReference type="InterPro" id="IPR009091">
    <property type="entry name" value="RCC1/BLIP-II"/>
</dbReference>
<evidence type="ECO:0000313" key="4">
    <source>
        <dbReference type="Proteomes" id="UP000217199"/>
    </source>
</evidence>
<name>A0A286UST2_9AGAM</name>
<feature type="repeat" description="RCC1" evidence="2">
    <location>
        <begin position="198"/>
        <end position="253"/>
    </location>
</feature>
<dbReference type="AlphaFoldDB" id="A0A286UST2"/>
<reference evidence="3 4" key="1">
    <citation type="journal article" date="2017" name="Mol. Ecol.">
        <title>Comparative and population genomic landscape of Phellinus noxius: A hypervariable fungus causing root rot in trees.</title>
        <authorList>
            <person name="Chung C.L."/>
            <person name="Lee T.J."/>
            <person name="Akiba M."/>
            <person name="Lee H.H."/>
            <person name="Kuo T.H."/>
            <person name="Liu D."/>
            <person name="Ke H.M."/>
            <person name="Yokoi T."/>
            <person name="Roa M.B."/>
            <person name="Lu M.J."/>
            <person name="Chang Y.Y."/>
            <person name="Ann P.J."/>
            <person name="Tsai J.N."/>
            <person name="Chen C.Y."/>
            <person name="Tzean S.S."/>
            <person name="Ota Y."/>
            <person name="Hattori T."/>
            <person name="Sahashi N."/>
            <person name="Liou R.F."/>
            <person name="Kikuchi T."/>
            <person name="Tsai I.J."/>
        </authorList>
    </citation>
    <scope>NUCLEOTIDE SEQUENCE [LARGE SCALE GENOMIC DNA]</scope>
    <source>
        <strain evidence="3 4">FFPRI411160</strain>
    </source>
</reference>
<gene>
    <name evidence="3" type="ORF">PNOK_0253900</name>
</gene>
<evidence type="ECO:0000256" key="2">
    <source>
        <dbReference type="PROSITE-ProRule" id="PRU00235"/>
    </source>
</evidence>
<dbReference type="SUPFAM" id="SSF50985">
    <property type="entry name" value="RCC1/BLIP-II"/>
    <property type="match status" value="1"/>
</dbReference>
<protein>
    <submittedName>
        <fullName evidence="3">RCC1 BLIP-II</fullName>
    </submittedName>
</protein>
<dbReference type="InterPro" id="IPR000408">
    <property type="entry name" value="Reg_chr_condens"/>
</dbReference>